<dbReference type="GeneID" id="107272769"/>
<accession>A0AAJ7W5Z9</accession>
<reference evidence="9" key="1">
    <citation type="submission" date="2025-08" db="UniProtKB">
        <authorList>
            <consortium name="RefSeq"/>
        </authorList>
    </citation>
    <scope>IDENTIFICATION</scope>
</reference>
<gene>
    <name evidence="9" type="primary">LOC107272769</name>
</gene>
<dbReference type="PANTHER" id="PTHR46015:SF1">
    <property type="entry name" value="HOMOCYSTEINE S-METHYLTRANSFERASE-LIKE ISOFORM 1"/>
    <property type="match status" value="1"/>
</dbReference>
<feature type="binding site" evidence="6">
    <location>
        <position position="300"/>
    </location>
    <ligand>
        <name>Zn(2+)</name>
        <dbReference type="ChEBI" id="CHEBI:29105"/>
    </ligand>
</feature>
<dbReference type="GO" id="GO:0008898">
    <property type="term" value="F:S-adenosylmethionine-homocysteine S-methyltransferase activity"/>
    <property type="evidence" value="ECO:0007669"/>
    <property type="project" value="TreeGrafter"/>
</dbReference>
<feature type="binding site" evidence="6">
    <location>
        <position position="232"/>
    </location>
    <ligand>
        <name>Zn(2+)</name>
        <dbReference type="ChEBI" id="CHEBI:29105"/>
    </ligand>
</feature>
<dbReference type="AlphaFoldDB" id="A0AAJ7W5Z9"/>
<dbReference type="GO" id="GO:0008270">
    <property type="term" value="F:zinc ion binding"/>
    <property type="evidence" value="ECO:0007669"/>
    <property type="project" value="InterPro"/>
</dbReference>
<dbReference type="NCBIfam" id="NF007020">
    <property type="entry name" value="PRK09485.1"/>
    <property type="match status" value="1"/>
</dbReference>
<dbReference type="PANTHER" id="PTHR46015">
    <property type="entry name" value="ZGC:172121"/>
    <property type="match status" value="1"/>
</dbReference>
<keyword evidence="1 6" id="KW-0489">Methyltransferase</keyword>
<dbReference type="InterPro" id="IPR003726">
    <property type="entry name" value="HCY_dom"/>
</dbReference>
<evidence type="ECO:0000256" key="1">
    <source>
        <dbReference type="ARBA" id="ARBA00022603"/>
    </source>
</evidence>
<evidence type="ECO:0000256" key="4">
    <source>
        <dbReference type="ARBA" id="ARBA00022833"/>
    </source>
</evidence>
<sequence>MSEVKILDGGFSTQLTTHVGPNVDGDPLWTARFLVTNPEAVFATHLDFLRAGADIIQTNTYQASITGFVQYLGISKEESLQLIYNAVDLTKGAVETYLEEIKGNANVVNPKPQIVGSCGPYGASLHDASEYTGSYAKDVTAEFLAHWHKPRIEALVKGGVDLLALETIPCKLEAEALIDLLKRDFPSTKAWLSFSCRADGKSLADGSNFQEVALGCYKKALVNQLIAVGVNCLAPRAITPLIKGINNKSSTNRIPLVIYPNSGEKYSVQEGWKKEDEWYPLEQFIDEWLDLGVTYIGGCCRTYAKDIISIREHVRIWQSKVNTSKP</sequence>
<dbReference type="PROSITE" id="PS50970">
    <property type="entry name" value="HCY"/>
    <property type="match status" value="1"/>
</dbReference>
<evidence type="ECO:0000256" key="5">
    <source>
        <dbReference type="ARBA" id="ARBA00034478"/>
    </source>
</evidence>
<keyword evidence="4 6" id="KW-0862">Zinc</keyword>
<dbReference type="GO" id="GO:0009086">
    <property type="term" value="P:methionine biosynthetic process"/>
    <property type="evidence" value="ECO:0007669"/>
    <property type="project" value="InterPro"/>
</dbReference>
<dbReference type="SUPFAM" id="SSF82282">
    <property type="entry name" value="Homocysteine S-methyltransferase"/>
    <property type="match status" value="1"/>
</dbReference>
<evidence type="ECO:0000256" key="3">
    <source>
        <dbReference type="ARBA" id="ARBA00022723"/>
    </source>
</evidence>
<dbReference type="PIRSF" id="PIRSF037505">
    <property type="entry name" value="Betaine_HMT"/>
    <property type="match status" value="1"/>
</dbReference>
<keyword evidence="2 6" id="KW-0808">Transferase</keyword>
<dbReference type="GO" id="GO:0033528">
    <property type="term" value="P:S-methylmethionine cycle"/>
    <property type="evidence" value="ECO:0007669"/>
    <property type="project" value="TreeGrafter"/>
</dbReference>
<feature type="domain" description="Hcy-binding" evidence="7">
    <location>
        <begin position="1"/>
        <end position="314"/>
    </location>
</feature>
<name>A0AAJ7W5Z9_CEPCN</name>
<organism evidence="8 9">
    <name type="scientific">Cephus cinctus</name>
    <name type="common">Wheat stem sawfly</name>
    <dbReference type="NCBI Taxonomy" id="211228"/>
    <lineage>
        <taxon>Eukaryota</taxon>
        <taxon>Metazoa</taxon>
        <taxon>Ecdysozoa</taxon>
        <taxon>Arthropoda</taxon>
        <taxon>Hexapoda</taxon>
        <taxon>Insecta</taxon>
        <taxon>Pterygota</taxon>
        <taxon>Neoptera</taxon>
        <taxon>Endopterygota</taxon>
        <taxon>Hymenoptera</taxon>
        <taxon>Cephoidea</taxon>
        <taxon>Cephidae</taxon>
        <taxon>Cephus</taxon>
    </lineage>
</organism>
<dbReference type="FunFam" id="3.20.20.330:FF:000002">
    <property type="entry name" value="Homocysteine S-methyltransferase"/>
    <property type="match status" value="1"/>
</dbReference>
<evidence type="ECO:0000256" key="6">
    <source>
        <dbReference type="PROSITE-ProRule" id="PRU00333"/>
    </source>
</evidence>
<dbReference type="Gene3D" id="3.20.20.330">
    <property type="entry name" value="Homocysteine-binding-like domain"/>
    <property type="match status" value="1"/>
</dbReference>
<comment type="pathway">
    <text evidence="5">Amino-acid biosynthesis; L-methionine biosynthesis via de novo pathway.</text>
</comment>
<dbReference type="Pfam" id="PF02574">
    <property type="entry name" value="S-methyl_trans"/>
    <property type="match status" value="1"/>
</dbReference>
<dbReference type="InterPro" id="IPR051486">
    <property type="entry name" value="Hcy_S-methyltransferase"/>
</dbReference>
<evidence type="ECO:0000313" key="9">
    <source>
        <dbReference type="RefSeq" id="XP_024945830.1"/>
    </source>
</evidence>
<evidence type="ECO:0000313" key="8">
    <source>
        <dbReference type="Proteomes" id="UP000694920"/>
    </source>
</evidence>
<comment type="cofactor">
    <cofactor evidence="6">
        <name>Zn(2+)</name>
        <dbReference type="ChEBI" id="CHEBI:29105"/>
    </cofactor>
</comment>
<keyword evidence="8" id="KW-1185">Reference proteome</keyword>
<dbReference type="InterPro" id="IPR036589">
    <property type="entry name" value="HCY_dom_sf"/>
</dbReference>
<dbReference type="Proteomes" id="UP000694920">
    <property type="component" value="Unplaced"/>
</dbReference>
<proteinExistence type="predicted"/>
<feature type="binding site" evidence="6">
    <location>
        <position position="299"/>
    </location>
    <ligand>
        <name>Zn(2+)</name>
        <dbReference type="ChEBI" id="CHEBI:29105"/>
    </ligand>
</feature>
<protein>
    <submittedName>
        <fullName evidence="9">Homocysteine S-methyltransferase 1-like</fullName>
    </submittedName>
</protein>
<dbReference type="RefSeq" id="XP_024945830.1">
    <property type="nucleotide sequence ID" value="XM_025090062.1"/>
</dbReference>
<dbReference type="GO" id="GO:0032259">
    <property type="term" value="P:methylation"/>
    <property type="evidence" value="ECO:0007669"/>
    <property type="project" value="UniProtKB-KW"/>
</dbReference>
<dbReference type="InterPro" id="IPR017226">
    <property type="entry name" value="BHMT-like"/>
</dbReference>
<evidence type="ECO:0000259" key="7">
    <source>
        <dbReference type="PROSITE" id="PS50970"/>
    </source>
</evidence>
<keyword evidence="3 6" id="KW-0479">Metal-binding</keyword>
<evidence type="ECO:0000256" key="2">
    <source>
        <dbReference type="ARBA" id="ARBA00022679"/>
    </source>
</evidence>
<dbReference type="KEGG" id="ccin:107272769"/>